<name>A0A165P413_EXIGL</name>
<feature type="chain" id="PRO_5007863660" evidence="1">
    <location>
        <begin position="20"/>
        <end position="135"/>
    </location>
</feature>
<keyword evidence="1" id="KW-0732">Signal</keyword>
<dbReference type="OrthoDB" id="4672515at2759"/>
<sequence length="135" mass="14321">MHFSLIAAFFVSVLPLALANGGFSLSCTDIQANLNANAPELSATCMRGNNSLPPTRSTVQLNSCLHNDDGFVKCGGSNFMSSCFYGPGCKLLNNAMGHPTVLQCSCMTNNGVLRASRVSFDLNECYGNVDGQLKC</sequence>
<proteinExistence type="predicted"/>
<accession>A0A165P413</accession>
<dbReference type="AlphaFoldDB" id="A0A165P413"/>
<dbReference type="Gene3D" id="2.30.60.10">
    <property type="entry name" value="Cyanovirin-N"/>
    <property type="match status" value="2"/>
</dbReference>
<dbReference type="Proteomes" id="UP000077266">
    <property type="component" value="Unassembled WGS sequence"/>
</dbReference>
<dbReference type="InterPro" id="IPR036673">
    <property type="entry name" value="Cyanovirin-N_sf"/>
</dbReference>
<feature type="signal peptide" evidence="1">
    <location>
        <begin position="1"/>
        <end position="19"/>
    </location>
</feature>
<dbReference type="SMART" id="SM01111">
    <property type="entry name" value="CVNH"/>
    <property type="match status" value="1"/>
</dbReference>
<dbReference type="InterPro" id="IPR011058">
    <property type="entry name" value="Cyanovirin-N"/>
</dbReference>
<protein>
    <submittedName>
        <fullName evidence="3">Cyanovirin-N</fullName>
    </submittedName>
</protein>
<dbReference type="EMBL" id="KV425892">
    <property type="protein sequence ID" value="KZW01611.1"/>
    <property type="molecule type" value="Genomic_DNA"/>
</dbReference>
<keyword evidence="4" id="KW-1185">Reference proteome</keyword>
<evidence type="ECO:0000259" key="2">
    <source>
        <dbReference type="SMART" id="SM01111"/>
    </source>
</evidence>
<reference evidence="3 4" key="1">
    <citation type="journal article" date="2016" name="Mol. Biol. Evol.">
        <title>Comparative Genomics of Early-Diverging Mushroom-Forming Fungi Provides Insights into the Origins of Lignocellulose Decay Capabilities.</title>
        <authorList>
            <person name="Nagy L.G."/>
            <person name="Riley R."/>
            <person name="Tritt A."/>
            <person name="Adam C."/>
            <person name="Daum C."/>
            <person name="Floudas D."/>
            <person name="Sun H."/>
            <person name="Yadav J.S."/>
            <person name="Pangilinan J."/>
            <person name="Larsson K.H."/>
            <person name="Matsuura K."/>
            <person name="Barry K."/>
            <person name="Labutti K."/>
            <person name="Kuo R."/>
            <person name="Ohm R.A."/>
            <person name="Bhattacharya S.S."/>
            <person name="Shirouzu T."/>
            <person name="Yoshinaga Y."/>
            <person name="Martin F.M."/>
            <person name="Grigoriev I.V."/>
            <person name="Hibbett D.S."/>
        </authorList>
    </citation>
    <scope>NUCLEOTIDE SEQUENCE [LARGE SCALE GENOMIC DNA]</scope>
    <source>
        <strain evidence="3 4">HHB12029</strain>
    </source>
</reference>
<feature type="domain" description="Cyanovirin-N" evidence="2">
    <location>
        <begin position="22"/>
        <end position="135"/>
    </location>
</feature>
<dbReference type="Pfam" id="PF08881">
    <property type="entry name" value="CVNH"/>
    <property type="match status" value="1"/>
</dbReference>
<organism evidence="3 4">
    <name type="scientific">Exidia glandulosa HHB12029</name>
    <dbReference type="NCBI Taxonomy" id="1314781"/>
    <lineage>
        <taxon>Eukaryota</taxon>
        <taxon>Fungi</taxon>
        <taxon>Dikarya</taxon>
        <taxon>Basidiomycota</taxon>
        <taxon>Agaricomycotina</taxon>
        <taxon>Agaricomycetes</taxon>
        <taxon>Auriculariales</taxon>
        <taxon>Exidiaceae</taxon>
        <taxon>Exidia</taxon>
    </lineage>
</organism>
<evidence type="ECO:0000256" key="1">
    <source>
        <dbReference type="SAM" id="SignalP"/>
    </source>
</evidence>
<dbReference type="SUPFAM" id="SSF51322">
    <property type="entry name" value="Cyanovirin-N"/>
    <property type="match status" value="1"/>
</dbReference>
<evidence type="ECO:0000313" key="4">
    <source>
        <dbReference type="Proteomes" id="UP000077266"/>
    </source>
</evidence>
<dbReference type="InParanoid" id="A0A165P413"/>
<gene>
    <name evidence="3" type="ORF">EXIGLDRAFT_829832</name>
</gene>
<evidence type="ECO:0000313" key="3">
    <source>
        <dbReference type="EMBL" id="KZW01611.1"/>
    </source>
</evidence>